<protein>
    <submittedName>
        <fullName evidence="1">Uncharacterized protein</fullName>
    </submittedName>
</protein>
<name>A0ACC2WMA6_9TREE</name>
<dbReference type="Proteomes" id="UP001241377">
    <property type="component" value="Unassembled WGS sequence"/>
</dbReference>
<proteinExistence type="predicted"/>
<comment type="caution">
    <text evidence="1">The sequence shown here is derived from an EMBL/GenBank/DDBJ whole genome shotgun (WGS) entry which is preliminary data.</text>
</comment>
<dbReference type="EMBL" id="JASBWR010000005">
    <property type="protein sequence ID" value="KAJ9112305.1"/>
    <property type="molecule type" value="Genomic_DNA"/>
</dbReference>
<reference evidence="1" key="1">
    <citation type="submission" date="2023-04" db="EMBL/GenBank/DDBJ databases">
        <title>Draft Genome sequencing of Naganishia species isolated from polar environments using Oxford Nanopore Technology.</title>
        <authorList>
            <person name="Leo P."/>
            <person name="Venkateswaran K."/>
        </authorList>
    </citation>
    <scope>NUCLEOTIDE SEQUENCE</scope>
    <source>
        <strain evidence="1">MNA-CCFEE 5261</strain>
    </source>
</reference>
<sequence length="217" mass="23081">MTSRRPSLISQDAMQGKGNLTPDIMLIQRNTAPQPSDDVYGLQDPGTSQDQGATTSALFAGGRRTSSVGAYLAVNRNQLSALRAEDAMKRSTTPVSGDYQHALDHAVVEQPAETPFKEGVDMPYDSLDIPAKHIHFGPQSPAITASAEAPLESPFPRSTATSIMELNPNPSARTSLAEISRMEMEEENGSSTTGRIATLRGAAILAVTATAQLMDLI</sequence>
<accession>A0ACC2WMA6</accession>
<evidence type="ECO:0000313" key="2">
    <source>
        <dbReference type="Proteomes" id="UP001241377"/>
    </source>
</evidence>
<keyword evidence="2" id="KW-1185">Reference proteome</keyword>
<organism evidence="1 2">
    <name type="scientific">Naganishia cerealis</name>
    <dbReference type="NCBI Taxonomy" id="610337"/>
    <lineage>
        <taxon>Eukaryota</taxon>
        <taxon>Fungi</taxon>
        <taxon>Dikarya</taxon>
        <taxon>Basidiomycota</taxon>
        <taxon>Agaricomycotina</taxon>
        <taxon>Tremellomycetes</taxon>
        <taxon>Filobasidiales</taxon>
        <taxon>Filobasidiaceae</taxon>
        <taxon>Naganishia</taxon>
    </lineage>
</organism>
<gene>
    <name evidence="1" type="ORF">QFC19_000724</name>
</gene>
<evidence type="ECO:0000313" key="1">
    <source>
        <dbReference type="EMBL" id="KAJ9112305.1"/>
    </source>
</evidence>